<gene>
    <name evidence="2" type="ORF">C8N43_3199</name>
</gene>
<accession>A0A2T6BEA0</accession>
<dbReference type="RefSeq" id="WP_107846725.1">
    <property type="nucleotide sequence ID" value="NZ_QBKS01000002.1"/>
</dbReference>
<evidence type="ECO:0000313" key="3">
    <source>
        <dbReference type="Proteomes" id="UP000243978"/>
    </source>
</evidence>
<dbReference type="Proteomes" id="UP000243978">
    <property type="component" value="Unassembled WGS sequence"/>
</dbReference>
<proteinExistence type="predicted"/>
<dbReference type="AlphaFoldDB" id="A0A2T6BEA0"/>
<sequence length="78" mass="8247">MIKYLIPAALLGPILLAWGVTAYLFGSLLPGAGSYAGGTEGWGEMFLSLSIMFCIAIWIGALFSWLLVRHGGRGGEEG</sequence>
<dbReference type="OrthoDB" id="7869197at2"/>
<evidence type="ECO:0000313" key="2">
    <source>
        <dbReference type="EMBL" id="PTX54385.1"/>
    </source>
</evidence>
<keyword evidence="1" id="KW-0472">Membrane</keyword>
<keyword evidence="1" id="KW-0812">Transmembrane</keyword>
<keyword evidence="1" id="KW-1133">Transmembrane helix</keyword>
<name>A0A2T6BEA0_9RHOB</name>
<protein>
    <submittedName>
        <fullName evidence="2">Uncharacterized protein</fullName>
    </submittedName>
</protein>
<keyword evidence="3" id="KW-1185">Reference proteome</keyword>
<organism evidence="2 3">
    <name type="scientific">Litoreibacter ponti</name>
    <dbReference type="NCBI Taxonomy" id="1510457"/>
    <lineage>
        <taxon>Bacteria</taxon>
        <taxon>Pseudomonadati</taxon>
        <taxon>Pseudomonadota</taxon>
        <taxon>Alphaproteobacteria</taxon>
        <taxon>Rhodobacterales</taxon>
        <taxon>Roseobacteraceae</taxon>
        <taxon>Litoreibacter</taxon>
    </lineage>
</organism>
<reference evidence="2 3" key="1">
    <citation type="submission" date="2018-04" db="EMBL/GenBank/DDBJ databases">
        <title>Genomic Encyclopedia of Archaeal and Bacterial Type Strains, Phase II (KMG-II): from individual species to whole genera.</title>
        <authorList>
            <person name="Goeker M."/>
        </authorList>
    </citation>
    <scope>NUCLEOTIDE SEQUENCE [LARGE SCALE GENOMIC DNA]</scope>
    <source>
        <strain evidence="2 3">DSM 100977</strain>
    </source>
</reference>
<evidence type="ECO:0000256" key="1">
    <source>
        <dbReference type="SAM" id="Phobius"/>
    </source>
</evidence>
<dbReference type="EMBL" id="QBKS01000002">
    <property type="protein sequence ID" value="PTX54385.1"/>
    <property type="molecule type" value="Genomic_DNA"/>
</dbReference>
<feature type="transmembrane region" description="Helical" evidence="1">
    <location>
        <begin position="46"/>
        <end position="68"/>
    </location>
</feature>
<comment type="caution">
    <text evidence="2">The sequence shown here is derived from an EMBL/GenBank/DDBJ whole genome shotgun (WGS) entry which is preliminary data.</text>
</comment>